<feature type="region of interest" description="Disordered" evidence="1">
    <location>
        <begin position="145"/>
        <end position="179"/>
    </location>
</feature>
<dbReference type="RefSeq" id="WP_187786535.1">
    <property type="nucleotide sequence ID" value="NZ_JACTVA010000054.1"/>
</dbReference>
<accession>A0ABR7RTI7</accession>
<feature type="signal peptide" evidence="2">
    <location>
        <begin position="1"/>
        <end position="21"/>
    </location>
</feature>
<evidence type="ECO:0000256" key="1">
    <source>
        <dbReference type="SAM" id="MobiDB-lite"/>
    </source>
</evidence>
<evidence type="ECO:0000313" key="4">
    <source>
        <dbReference type="Proteomes" id="UP000626026"/>
    </source>
</evidence>
<keyword evidence="2" id="KW-0732">Signal</keyword>
<comment type="caution">
    <text evidence="3">The sequence shown here is derived from an EMBL/GenBank/DDBJ whole genome shotgun (WGS) entry which is preliminary data.</text>
</comment>
<dbReference type="EMBL" id="JACTVA010000054">
    <property type="protein sequence ID" value="MBC9209397.1"/>
    <property type="molecule type" value="Genomic_DNA"/>
</dbReference>
<keyword evidence="4" id="KW-1185">Reference proteome</keyword>
<name>A0ABR7RTI7_9PROT</name>
<dbReference type="Proteomes" id="UP000626026">
    <property type="component" value="Unassembled WGS sequence"/>
</dbReference>
<evidence type="ECO:0000256" key="2">
    <source>
        <dbReference type="SAM" id="SignalP"/>
    </source>
</evidence>
<evidence type="ECO:0000313" key="3">
    <source>
        <dbReference type="EMBL" id="MBC9209397.1"/>
    </source>
</evidence>
<proteinExistence type="predicted"/>
<feature type="chain" id="PRO_5045635940" evidence="2">
    <location>
        <begin position="22"/>
        <end position="179"/>
    </location>
</feature>
<sequence>MRVTLPAIVTCLALAPLGLQAQPAPQPVAPRLVIGAPGQCQMTVQGAARPCSSGLVYVHHSNGSILLSVQSGRDVTIGFEADRDSQPKPEEYTLNLTRMHTSIDGRTAAKVVTGTCQISMSTDGQTWHRAVCRATDRSNQETVMTFTGNGRPVTAARPGQEGQAPAAPPPRQPAPSTKG</sequence>
<feature type="compositionally biased region" description="Low complexity" evidence="1">
    <location>
        <begin position="155"/>
        <end position="165"/>
    </location>
</feature>
<reference evidence="3 4" key="1">
    <citation type="journal article" date="2013" name="Int. J. Syst. Evol. Microbiol.">
        <title>Roseomonas aerophila sp. nov., isolated from air.</title>
        <authorList>
            <person name="Kim S.J."/>
            <person name="Weon H.Y."/>
            <person name="Ahn J.H."/>
            <person name="Hong S.B."/>
            <person name="Seok S.J."/>
            <person name="Whang K.S."/>
            <person name="Kwon S.W."/>
        </authorList>
    </citation>
    <scope>NUCLEOTIDE SEQUENCE [LARGE SCALE GENOMIC DNA]</scope>
    <source>
        <strain evidence="3 4">NBRC 108923</strain>
    </source>
</reference>
<gene>
    <name evidence="3" type="ORF">IBL26_21300</name>
</gene>
<organism evidence="3 4">
    <name type="scientific">Teichococcus aerophilus</name>
    <dbReference type="NCBI Taxonomy" id="1224513"/>
    <lineage>
        <taxon>Bacteria</taxon>
        <taxon>Pseudomonadati</taxon>
        <taxon>Pseudomonadota</taxon>
        <taxon>Alphaproteobacteria</taxon>
        <taxon>Acetobacterales</taxon>
        <taxon>Roseomonadaceae</taxon>
        <taxon>Roseomonas</taxon>
    </lineage>
</organism>
<protein>
    <submittedName>
        <fullName evidence="3">Uncharacterized protein</fullName>
    </submittedName>
</protein>